<evidence type="ECO:0000313" key="2">
    <source>
        <dbReference type="EMBL" id="VEN75490.1"/>
    </source>
</evidence>
<dbReference type="EMBL" id="CAACVI010000052">
    <property type="protein sequence ID" value="VEN75490.1"/>
    <property type="molecule type" value="Genomic_DNA"/>
</dbReference>
<dbReference type="PROSITE" id="PS50263">
    <property type="entry name" value="CN_HYDROLASE"/>
    <property type="match status" value="1"/>
</dbReference>
<dbReference type="Pfam" id="PF00795">
    <property type="entry name" value="CN_hydrolase"/>
    <property type="match status" value="1"/>
</dbReference>
<evidence type="ECO:0000259" key="1">
    <source>
        <dbReference type="PROSITE" id="PS50263"/>
    </source>
</evidence>
<dbReference type="PANTHER" id="PTHR47799">
    <property type="entry name" value="OMEGA-AMIDASE YAFV"/>
    <property type="match status" value="1"/>
</dbReference>
<keyword evidence="2" id="KW-0378">Hydrolase</keyword>
<name>A0A484HMP0_9BACT</name>
<dbReference type="SUPFAM" id="SSF56317">
    <property type="entry name" value="Carbon-nitrogen hydrolase"/>
    <property type="match status" value="1"/>
</dbReference>
<feature type="domain" description="CN hydrolase" evidence="1">
    <location>
        <begin position="1"/>
        <end position="236"/>
    </location>
</feature>
<dbReference type="Gene3D" id="3.60.110.10">
    <property type="entry name" value="Carbon-nitrogen hydrolase"/>
    <property type="match status" value="1"/>
</dbReference>
<dbReference type="InterPro" id="IPR036526">
    <property type="entry name" value="C-N_Hydrolase_sf"/>
</dbReference>
<protein>
    <submittedName>
        <fullName evidence="2">Carbon-nitrogen hydrolase</fullName>
    </submittedName>
</protein>
<dbReference type="InterPro" id="IPR052737">
    <property type="entry name" value="Omega-amidase_YafV"/>
</dbReference>
<dbReference type="PANTHER" id="PTHR47799:SF1">
    <property type="entry name" value="OMEGA-AMIDASE YAFV"/>
    <property type="match status" value="1"/>
</dbReference>
<organism evidence="2">
    <name type="scientific">uncultured Desulfobacteraceae bacterium</name>
    <dbReference type="NCBI Taxonomy" id="218296"/>
    <lineage>
        <taxon>Bacteria</taxon>
        <taxon>Pseudomonadati</taxon>
        <taxon>Thermodesulfobacteriota</taxon>
        <taxon>Desulfobacteria</taxon>
        <taxon>Desulfobacterales</taxon>
        <taxon>Desulfobacteraceae</taxon>
        <taxon>environmental samples</taxon>
    </lineage>
</organism>
<dbReference type="InterPro" id="IPR003010">
    <property type="entry name" value="C-N_Hydrolase"/>
</dbReference>
<proteinExistence type="predicted"/>
<reference evidence="2" key="1">
    <citation type="submission" date="2019-01" db="EMBL/GenBank/DDBJ databases">
        <authorList>
            <consortium name="Genoscope - CEA"/>
            <person name="William W."/>
        </authorList>
    </citation>
    <scope>NUCLEOTIDE SEQUENCE</scope>
    <source>
        <strain evidence="2">CR-1</strain>
    </source>
</reference>
<dbReference type="AlphaFoldDB" id="A0A484HMP0"/>
<dbReference type="GO" id="GO:0106008">
    <property type="term" value="F:2-oxoglutaramate amidase activity"/>
    <property type="evidence" value="ECO:0007669"/>
    <property type="project" value="TreeGrafter"/>
</dbReference>
<accession>A0A484HMP0</accession>
<dbReference type="GO" id="GO:0050152">
    <property type="term" value="F:omega-amidase activity"/>
    <property type="evidence" value="ECO:0007669"/>
    <property type="project" value="TreeGrafter"/>
</dbReference>
<gene>
    <name evidence="2" type="ORF">EPICR_90089</name>
</gene>
<sequence length="257" mass="28476">MKISAFQMDIQWHDRKANHEKAARFAREARDGGADLFILPEMFSTGFSMDTGVTAEPMDGPTPQWMRRLARDLDMAILGGFVLAGQEGEKPQNVSLAVDRKGRDAALYAKIHQIALMEEDRHYRPGEKPALFDMGGFKTACFICYDLRFPELFRSVADECGFSVIIASWPAARREHWEILLRARAVEGQSFVAGVNRVGEGGGHAFAGGTAIIDPRGREMAAGGGAQTLVTADIRMETVAKVRAETPFLKDRKPWLF</sequence>